<name>A0ABQ5P7W2_9ACTN</name>
<evidence type="ECO:0000256" key="1">
    <source>
        <dbReference type="SAM" id="MobiDB-lite"/>
    </source>
</evidence>
<proteinExistence type="predicted"/>
<comment type="caution">
    <text evidence="3">The sequence shown here is derived from an EMBL/GenBank/DDBJ whole genome shotgun (WGS) entry which is preliminary data.</text>
</comment>
<dbReference type="NCBIfam" id="NF038083">
    <property type="entry name" value="CU044_5270_fam"/>
    <property type="match status" value="1"/>
</dbReference>
<protein>
    <submittedName>
        <fullName evidence="3">CU044_5270 family protein</fullName>
    </submittedName>
</protein>
<evidence type="ECO:0000313" key="4">
    <source>
        <dbReference type="Proteomes" id="UP001291653"/>
    </source>
</evidence>
<keyword evidence="2" id="KW-0812">Transmembrane</keyword>
<dbReference type="InterPro" id="IPR047789">
    <property type="entry name" value="CU044_5270-like"/>
</dbReference>
<feature type="region of interest" description="Disordered" evidence="1">
    <location>
        <begin position="384"/>
        <end position="407"/>
    </location>
</feature>
<dbReference type="RefSeq" id="WP_323450300.1">
    <property type="nucleotide sequence ID" value="NZ_BSBI01000014.1"/>
</dbReference>
<accession>A0ABQ5P7W2</accession>
<keyword evidence="2" id="KW-0472">Membrane</keyword>
<sequence length="407" mass="43601">MERERDVLRRLAAARPAHLDGNGPVPPEVRNRELTGAMLDGLHTIARPAHAVPDRAGLTRPLTPRWRRPGWGVGLAAAVVAASVIAVTVPPWDSGPGAPATGLSIGTDGTAREFLLGAAAKVEHRQDGRGDYWHQRQERGAVHRVPGKDGKPGYDINDRSVDHVWMERDSGDRWRLSDNIGARPATPGDRAAWLAAGSPKSWEAPHGVITYQGWGLTHQDAPGGPANHISLRELEPSVLKTLPTDTAELRERLGDGAGANERLFRVSRAVELAAGAPVGPELRAAAYRVLAEEPGVRTLGSVRDRSGREGHGIAIPFERGEGEQRLVFDRNSGAILGTLNVAGTRPYGDFEEGDVTSYVTVLGNSWTDTEPPFDKDRLGLGFTPAGRDRVPVPVPSVELEPDGSGTP</sequence>
<keyword evidence="4" id="KW-1185">Reference proteome</keyword>
<feature type="transmembrane region" description="Helical" evidence="2">
    <location>
        <begin position="70"/>
        <end position="92"/>
    </location>
</feature>
<keyword evidence="2" id="KW-1133">Transmembrane helix</keyword>
<organism evidence="3 4">
    <name type="scientific">Streptomyces yaizuensis</name>
    <dbReference type="NCBI Taxonomy" id="2989713"/>
    <lineage>
        <taxon>Bacteria</taxon>
        <taxon>Bacillati</taxon>
        <taxon>Actinomycetota</taxon>
        <taxon>Actinomycetes</taxon>
        <taxon>Kitasatosporales</taxon>
        <taxon>Streptomycetaceae</taxon>
        <taxon>Streptomyces</taxon>
    </lineage>
</organism>
<evidence type="ECO:0000256" key="2">
    <source>
        <dbReference type="SAM" id="Phobius"/>
    </source>
</evidence>
<evidence type="ECO:0000313" key="3">
    <source>
        <dbReference type="EMBL" id="GLF98316.1"/>
    </source>
</evidence>
<gene>
    <name evidence="3" type="ORF">SYYSPA8_28485</name>
</gene>
<reference evidence="3 4" key="1">
    <citation type="submission" date="2022-10" db="EMBL/GenBank/DDBJ databases">
        <title>Draft genome sequence of Streptomyces sp. YSPA8.</title>
        <authorList>
            <person name="Moriuchi R."/>
            <person name="Dohra H."/>
            <person name="Yamamura H."/>
            <person name="Kodani S."/>
        </authorList>
    </citation>
    <scope>NUCLEOTIDE SEQUENCE [LARGE SCALE GENOMIC DNA]</scope>
    <source>
        <strain evidence="3 4">YSPA8</strain>
    </source>
</reference>
<dbReference type="EMBL" id="BSBI01000014">
    <property type="protein sequence ID" value="GLF98316.1"/>
    <property type="molecule type" value="Genomic_DNA"/>
</dbReference>
<dbReference type="Proteomes" id="UP001291653">
    <property type="component" value="Unassembled WGS sequence"/>
</dbReference>